<dbReference type="PANTHER" id="PTHR10218">
    <property type="entry name" value="GTP-BINDING PROTEIN ALPHA SUBUNIT"/>
    <property type="match status" value="1"/>
</dbReference>
<feature type="binding site" evidence="7">
    <location>
        <position position="49"/>
    </location>
    <ligand>
        <name>Mg(2+)</name>
        <dbReference type="ChEBI" id="CHEBI:18420"/>
    </ligand>
</feature>
<organism evidence="8 9">
    <name type="scientific">Leucosporidium creatinivorum</name>
    <dbReference type="NCBI Taxonomy" id="106004"/>
    <lineage>
        <taxon>Eukaryota</taxon>
        <taxon>Fungi</taxon>
        <taxon>Dikarya</taxon>
        <taxon>Basidiomycota</taxon>
        <taxon>Pucciniomycotina</taxon>
        <taxon>Microbotryomycetes</taxon>
        <taxon>Leucosporidiales</taxon>
        <taxon>Leucosporidium</taxon>
    </lineage>
</organism>
<dbReference type="AlphaFoldDB" id="A0A1Y2EYL7"/>
<dbReference type="EMBL" id="MCGR01000034">
    <property type="protein sequence ID" value="ORY76577.1"/>
    <property type="molecule type" value="Genomic_DNA"/>
</dbReference>
<dbReference type="InterPro" id="IPR027417">
    <property type="entry name" value="P-loop_NTPase"/>
</dbReference>
<dbReference type="PRINTS" id="PR00318">
    <property type="entry name" value="GPROTEINA"/>
</dbReference>
<evidence type="ECO:0000256" key="1">
    <source>
        <dbReference type="ARBA" id="ARBA00022723"/>
    </source>
</evidence>
<evidence type="ECO:0000313" key="8">
    <source>
        <dbReference type="EMBL" id="ORY76577.1"/>
    </source>
</evidence>
<feature type="binding site" evidence="6">
    <location>
        <begin position="199"/>
        <end position="203"/>
    </location>
    <ligand>
        <name>GTP</name>
        <dbReference type="ChEBI" id="CHEBI:37565"/>
    </ligand>
</feature>
<evidence type="ECO:0000256" key="6">
    <source>
        <dbReference type="PIRSR" id="PIRSR601019-1"/>
    </source>
</evidence>
<keyword evidence="1 7" id="KW-0479">Metal-binding</keyword>
<keyword evidence="9" id="KW-1185">Reference proteome</keyword>
<sequence>MGCASSKNGEDPQALARNRSIEAQLARDRQELAREVKMLILGTGESGKSTVMKQMTIMHCGGFSDEERVAYAEIIFSNTVQSMQAVLEALPLLSVVLLPSNQEAAYLVEEVDPDERSTDKELQDALVALWNDPAVRAVLEVKSRFQINDSAEYYFQALQRTFNEAYLPSDQDIIRSRVRTTGIVENSFAVGKQRYRIFDVGGQRSERKKWVHCFEGVNVLLFLVAISEYDQMLYEDETQSRMSEALTVFESITNSRWFAKSTLVLFLNKIDLFKEKLPKSSLRNAFPGYRGDDESYEDAAAFILQQFKQLYIQPRPFYSHLTEATDTAGIQVVINVVQDTILRDMLASSGILE</sequence>
<dbReference type="GO" id="GO:0046872">
    <property type="term" value="F:metal ion binding"/>
    <property type="evidence" value="ECO:0007669"/>
    <property type="project" value="UniProtKB-KW"/>
</dbReference>
<dbReference type="GO" id="GO:0003924">
    <property type="term" value="F:GTPase activity"/>
    <property type="evidence" value="ECO:0007669"/>
    <property type="project" value="InterPro"/>
</dbReference>
<evidence type="ECO:0000256" key="5">
    <source>
        <dbReference type="ARBA" id="ARBA00023224"/>
    </source>
</evidence>
<feature type="binding site" evidence="6">
    <location>
        <begin position="45"/>
        <end position="50"/>
    </location>
    <ligand>
        <name>GTP</name>
        <dbReference type="ChEBI" id="CHEBI:37565"/>
    </ligand>
</feature>
<feature type="binding site" evidence="6">
    <location>
        <begin position="149"/>
        <end position="150"/>
    </location>
    <ligand>
        <name>GTP</name>
        <dbReference type="ChEBI" id="CHEBI:37565"/>
    </ligand>
</feature>
<reference evidence="8 9" key="1">
    <citation type="submission" date="2016-07" db="EMBL/GenBank/DDBJ databases">
        <title>Pervasive Adenine N6-methylation of Active Genes in Fungi.</title>
        <authorList>
            <consortium name="DOE Joint Genome Institute"/>
            <person name="Mondo S.J."/>
            <person name="Dannebaum R.O."/>
            <person name="Kuo R.C."/>
            <person name="Labutti K."/>
            <person name="Haridas S."/>
            <person name="Kuo A."/>
            <person name="Salamov A."/>
            <person name="Ahrendt S.R."/>
            <person name="Lipzen A."/>
            <person name="Sullivan W."/>
            <person name="Andreopoulos W.B."/>
            <person name="Clum A."/>
            <person name="Lindquist E."/>
            <person name="Daum C."/>
            <person name="Ramamoorthy G.K."/>
            <person name="Gryganskyi A."/>
            <person name="Culley D."/>
            <person name="Magnuson J.K."/>
            <person name="James T.Y."/>
            <person name="O'Malley M.A."/>
            <person name="Stajich J.E."/>
            <person name="Spatafora J.W."/>
            <person name="Visel A."/>
            <person name="Grigoriev I.V."/>
        </authorList>
    </citation>
    <scope>NUCLEOTIDE SEQUENCE [LARGE SCALE GENOMIC DNA]</scope>
    <source>
        <strain evidence="8 9">62-1032</strain>
    </source>
</reference>
<dbReference type="SUPFAM" id="SSF47895">
    <property type="entry name" value="Transducin (alpha subunit), insertion domain"/>
    <property type="match status" value="1"/>
</dbReference>
<evidence type="ECO:0000256" key="7">
    <source>
        <dbReference type="PIRSR" id="PIRSR601019-2"/>
    </source>
</evidence>
<dbReference type="GO" id="GO:0031683">
    <property type="term" value="F:G-protein beta/gamma-subunit complex binding"/>
    <property type="evidence" value="ECO:0007669"/>
    <property type="project" value="InterPro"/>
</dbReference>
<dbReference type="SMART" id="SM00275">
    <property type="entry name" value="G_alpha"/>
    <property type="match status" value="1"/>
</dbReference>
<feature type="binding site" evidence="6">
    <location>
        <begin position="268"/>
        <end position="271"/>
    </location>
    <ligand>
        <name>GTP</name>
        <dbReference type="ChEBI" id="CHEBI:37565"/>
    </ligand>
</feature>
<gene>
    <name evidence="8" type="ORF">BCR35DRAFT_332831</name>
</gene>
<dbReference type="Pfam" id="PF00503">
    <property type="entry name" value="G-alpha"/>
    <property type="match status" value="1"/>
</dbReference>
<dbReference type="GO" id="GO:0001664">
    <property type="term" value="F:G protein-coupled receptor binding"/>
    <property type="evidence" value="ECO:0007669"/>
    <property type="project" value="TreeGrafter"/>
</dbReference>
<dbReference type="Proteomes" id="UP000193467">
    <property type="component" value="Unassembled WGS sequence"/>
</dbReference>
<dbReference type="FunFam" id="3.40.50.300:FF:000563">
    <property type="entry name" value="Guanine nucleotide-binding protein alpha subunit"/>
    <property type="match status" value="1"/>
</dbReference>
<feature type="binding site" evidence="6">
    <location>
        <position position="324"/>
    </location>
    <ligand>
        <name>GTP</name>
        <dbReference type="ChEBI" id="CHEBI:37565"/>
    </ligand>
</feature>
<keyword evidence="3 7" id="KW-0460">Magnesium</keyword>
<evidence type="ECO:0000256" key="2">
    <source>
        <dbReference type="ARBA" id="ARBA00022741"/>
    </source>
</evidence>
<dbReference type="InParanoid" id="A0A1Y2EYL7"/>
<proteinExistence type="predicted"/>
<dbReference type="GO" id="GO:0005834">
    <property type="term" value="C:heterotrimeric G-protein complex"/>
    <property type="evidence" value="ECO:0007669"/>
    <property type="project" value="TreeGrafter"/>
</dbReference>
<dbReference type="STRING" id="106004.A0A1Y2EYL7"/>
<feature type="binding site" evidence="7">
    <location>
        <position position="180"/>
    </location>
    <ligand>
        <name>Mg(2+)</name>
        <dbReference type="ChEBI" id="CHEBI:18420"/>
    </ligand>
</feature>
<dbReference type="Gene3D" id="3.40.50.300">
    <property type="entry name" value="P-loop containing nucleotide triphosphate hydrolases"/>
    <property type="match status" value="1"/>
</dbReference>
<protein>
    <submittedName>
        <fullName evidence="8">Putative guanine nucleotide-binding protein alpha-1 subunit</fullName>
    </submittedName>
</protein>
<dbReference type="CDD" id="cd00066">
    <property type="entry name" value="G-alpha"/>
    <property type="match status" value="1"/>
</dbReference>
<dbReference type="SUPFAM" id="SSF52540">
    <property type="entry name" value="P-loop containing nucleoside triphosphate hydrolases"/>
    <property type="match status" value="1"/>
</dbReference>
<evidence type="ECO:0000256" key="3">
    <source>
        <dbReference type="ARBA" id="ARBA00022842"/>
    </source>
</evidence>
<dbReference type="GO" id="GO:0005525">
    <property type="term" value="F:GTP binding"/>
    <property type="evidence" value="ECO:0007669"/>
    <property type="project" value="UniProtKB-KW"/>
</dbReference>
<keyword evidence="4 6" id="KW-0342">GTP-binding</keyword>
<dbReference type="InterPro" id="IPR011025">
    <property type="entry name" value="GproteinA_insert"/>
</dbReference>
<dbReference type="OrthoDB" id="5817230at2759"/>
<evidence type="ECO:0000313" key="9">
    <source>
        <dbReference type="Proteomes" id="UP000193467"/>
    </source>
</evidence>
<accession>A0A1Y2EYL7</accession>
<dbReference type="GO" id="GO:0007188">
    <property type="term" value="P:adenylate cyclase-modulating G protein-coupled receptor signaling pathway"/>
    <property type="evidence" value="ECO:0007669"/>
    <property type="project" value="TreeGrafter"/>
</dbReference>
<keyword evidence="2 6" id="KW-0547">Nucleotide-binding</keyword>
<name>A0A1Y2EYL7_9BASI</name>
<comment type="caution">
    <text evidence="8">The sequence shown here is derived from an EMBL/GenBank/DDBJ whole genome shotgun (WGS) entry which is preliminary data.</text>
</comment>
<dbReference type="PROSITE" id="PS51882">
    <property type="entry name" value="G_ALPHA"/>
    <property type="match status" value="1"/>
</dbReference>
<dbReference type="GO" id="GO:0005737">
    <property type="term" value="C:cytoplasm"/>
    <property type="evidence" value="ECO:0007669"/>
    <property type="project" value="TreeGrafter"/>
</dbReference>
<keyword evidence="5" id="KW-0807">Transducer</keyword>
<evidence type="ECO:0000256" key="4">
    <source>
        <dbReference type="ARBA" id="ARBA00023134"/>
    </source>
</evidence>
<dbReference type="PANTHER" id="PTHR10218:SF302">
    <property type="entry name" value="GUANINE NUCLEOTIDE-BINDING PROTEIN ALPHA-5 SUBUNIT"/>
    <property type="match status" value="1"/>
</dbReference>
<dbReference type="InterPro" id="IPR001019">
    <property type="entry name" value="Gprotein_alpha_su"/>
</dbReference>
<dbReference type="Gene3D" id="1.10.400.10">
    <property type="entry name" value="GI Alpha 1, domain 2-like"/>
    <property type="match status" value="1"/>
</dbReference>